<keyword evidence="5" id="KW-0132">Cell division</keyword>
<dbReference type="GO" id="GO:0070651">
    <property type="term" value="P:nonfunctional rRNA decay"/>
    <property type="evidence" value="ECO:0007669"/>
    <property type="project" value="TreeGrafter"/>
</dbReference>
<dbReference type="PANTHER" id="PTHR10853:SF0">
    <property type="entry name" value="PROTEIN PELOTA HOMOLOG"/>
    <property type="match status" value="1"/>
</dbReference>
<evidence type="ECO:0000256" key="4">
    <source>
        <dbReference type="ARBA" id="ARBA00022490"/>
    </source>
</evidence>
<accession>A0A2U3ENN9</accession>
<comment type="caution">
    <text evidence="11">The sequence shown here is derived from an EMBL/GenBank/DDBJ whole genome shotgun (WGS) entry which is preliminary data.</text>
</comment>
<evidence type="ECO:0000256" key="1">
    <source>
        <dbReference type="ARBA" id="ARBA00001968"/>
    </source>
</evidence>
<gene>
    <name evidence="11" type="ORF">PCL_03320</name>
</gene>
<protein>
    <submittedName>
        <fullName evidence="11">Translation release factor pelota-like protein</fullName>
    </submittedName>
</protein>
<reference evidence="11 12" key="1">
    <citation type="journal article" date="2016" name="Front. Microbiol.">
        <title>Genome and transcriptome sequences reveal the specific parasitism of the nematophagous Purpureocillium lilacinum 36-1.</title>
        <authorList>
            <person name="Xie J."/>
            <person name="Li S."/>
            <person name="Mo C."/>
            <person name="Xiao X."/>
            <person name="Peng D."/>
            <person name="Wang G."/>
            <person name="Xiao Y."/>
        </authorList>
    </citation>
    <scope>NUCLEOTIDE SEQUENCE [LARGE SCALE GENOMIC DNA]</scope>
    <source>
        <strain evidence="11 12">36-1</strain>
    </source>
</reference>
<dbReference type="SUPFAM" id="SSF55315">
    <property type="entry name" value="L30e-like"/>
    <property type="match status" value="1"/>
</dbReference>
<keyword evidence="8" id="KW-0469">Meiosis</keyword>
<dbReference type="InterPro" id="IPR004405">
    <property type="entry name" value="TF_pelota"/>
</dbReference>
<keyword evidence="7" id="KW-0498">Mitosis</keyword>
<dbReference type="Proteomes" id="UP000245956">
    <property type="component" value="Unassembled WGS sequence"/>
</dbReference>
<dbReference type="GO" id="GO:0070481">
    <property type="term" value="P:nuclear-transcribed mRNA catabolic process, non-stop decay"/>
    <property type="evidence" value="ECO:0007669"/>
    <property type="project" value="InterPro"/>
</dbReference>
<dbReference type="FunFam" id="3.30.1330.30:FF:000008">
    <property type="entry name" value="Protein pelota homolog"/>
    <property type="match status" value="1"/>
</dbReference>
<comment type="cofactor">
    <cofactor evidence="1">
        <name>a divalent metal cation</name>
        <dbReference type="ChEBI" id="CHEBI:60240"/>
    </cofactor>
</comment>
<dbReference type="GO" id="GO:0032790">
    <property type="term" value="P:ribosome disassembly"/>
    <property type="evidence" value="ECO:0007669"/>
    <property type="project" value="TreeGrafter"/>
</dbReference>
<dbReference type="GO" id="GO:0005737">
    <property type="term" value="C:cytoplasm"/>
    <property type="evidence" value="ECO:0007669"/>
    <property type="project" value="UniProtKB-SubCell"/>
</dbReference>
<feature type="domain" description="eRF1/Pelota-like N-terminal" evidence="10">
    <location>
        <begin position="1"/>
        <end position="133"/>
    </location>
</feature>
<dbReference type="GO" id="GO:0051301">
    <property type="term" value="P:cell division"/>
    <property type="evidence" value="ECO:0007669"/>
    <property type="project" value="UniProtKB-KW"/>
</dbReference>
<dbReference type="SUPFAM" id="SSF53137">
    <property type="entry name" value="Translational machinery components"/>
    <property type="match status" value="1"/>
</dbReference>
<dbReference type="GO" id="GO:0051321">
    <property type="term" value="P:meiotic cell cycle"/>
    <property type="evidence" value="ECO:0007669"/>
    <property type="project" value="UniProtKB-KW"/>
</dbReference>
<evidence type="ECO:0000256" key="2">
    <source>
        <dbReference type="ARBA" id="ARBA00004496"/>
    </source>
</evidence>
<keyword evidence="4" id="KW-0963">Cytoplasm</keyword>
<dbReference type="Pfam" id="PF03464">
    <property type="entry name" value="eRF1_2"/>
    <property type="match status" value="1"/>
</dbReference>
<dbReference type="InterPro" id="IPR005142">
    <property type="entry name" value="eRF1_3"/>
</dbReference>
<dbReference type="InterPro" id="IPR042226">
    <property type="entry name" value="eFR1_2_sf"/>
</dbReference>
<dbReference type="InterPro" id="IPR058547">
    <property type="entry name" value="Pelota_N"/>
</dbReference>
<dbReference type="InterPro" id="IPR038069">
    <property type="entry name" value="Pelota/DOM34_N"/>
</dbReference>
<name>A0A2U3ENN9_PURLI</name>
<dbReference type="EMBL" id="LCWV01000001">
    <property type="protein sequence ID" value="PWI76126.1"/>
    <property type="molecule type" value="Genomic_DNA"/>
</dbReference>
<dbReference type="Gene3D" id="2.30.30.870">
    <property type="entry name" value="Pelota, domain A"/>
    <property type="match status" value="1"/>
</dbReference>
<dbReference type="GO" id="GO:0006412">
    <property type="term" value="P:translation"/>
    <property type="evidence" value="ECO:0007669"/>
    <property type="project" value="UniProtKB-ARBA"/>
</dbReference>
<dbReference type="AlphaFoldDB" id="A0A2U3ENN9"/>
<dbReference type="PANTHER" id="PTHR10853">
    <property type="entry name" value="PELOTA"/>
    <property type="match status" value="1"/>
</dbReference>
<organism evidence="11 12">
    <name type="scientific">Purpureocillium lilacinum</name>
    <name type="common">Paecilomyces lilacinus</name>
    <dbReference type="NCBI Taxonomy" id="33203"/>
    <lineage>
        <taxon>Eukaryota</taxon>
        <taxon>Fungi</taxon>
        <taxon>Dikarya</taxon>
        <taxon>Ascomycota</taxon>
        <taxon>Pezizomycotina</taxon>
        <taxon>Sordariomycetes</taxon>
        <taxon>Hypocreomycetidae</taxon>
        <taxon>Hypocreales</taxon>
        <taxon>Ophiocordycipitaceae</taxon>
        <taxon>Purpureocillium</taxon>
    </lineage>
</organism>
<evidence type="ECO:0000256" key="5">
    <source>
        <dbReference type="ARBA" id="ARBA00022618"/>
    </source>
</evidence>
<comment type="similarity">
    <text evidence="3">Belongs to the eukaryotic release factor 1 family. Pelota subfamily.</text>
</comment>
<proteinExistence type="inferred from homology"/>
<evidence type="ECO:0000256" key="9">
    <source>
        <dbReference type="ARBA" id="ARBA00023306"/>
    </source>
</evidence>
<dbReference type="NCBIfam" id="TIGR00111">
    <property type="entry name" value="pelota"/>
    <property type="match status" value="1"/>
</dbReference>
<evidence type="ECO:0000259" key="10">
    <source>
        <dbReference type="SMART" id="SM01194"/>
    </source>
</evidence>
<sequence length="713" mass="79081">MKLLARRILPDMEEEQLSLLPEDPEDMWHAYNLIVVGDIVGGHAIRKIAIPNGGTGSSATERVHTDLTLRVKSTFFDPAVSSLRVSGVVVSENEYVPRGSHHTLDLEVSRSFKIVKPNGWDSVANNTLSQALSDDRNGAMAAVVMQEGLANICLITQFRTVLKTKVESVVPKKRDKASEQDAGMKRFFDKTLNSLVRALDFSDTRPLLLASPGFTAGDFKDYMTKQGRDKSDKVLRAIAKNATVIHTNSGHLHSLNEVLKSPEVLAKMRDMVYAKETQYMDQFFDMLKLDDGRAWYGTKAVEKAVADGAVGPGGGVLLVNNSLFRSDDLETRKKYVGLVDKVHLDGGEARILSSEHESGQRLKLMGDIAAILNYPILDLDEDEEEEAEQVVRDNGNRHEEDEDMLDSLYPCIPTVTAVTQHLVGARSEDGTFEPSSVPSSMGQTCLHRRPPLLNATFIATLHVRRQILVFPTPWAPRRSVLRVDARPRQLLSNLFARIRRVLRDEAALAALSTAPPMAVYVAHVLAFVEMSLVRFSYGSLNVDGQKSLVEVEWLFVTNKAAAMQLNLQTRGYHSYNAPQARLESQRPHVSIYVVSLSYFRPCGHVTSSAAASPRSARTLARACRYGVQCLSGDAPVKYTPLQCLHSWKRTGFARESNATLLRDMESANYAGTGGSRLQHGLSLYYEIQRSKLSSSMDLWPDSQLDVHFIAMTP</sequence>
<evidence type="ECO:0000313" key="12">
    <source>
        <dbReference type="Proteomes" id="UP000245956"/>
    </source>
</evidence>
<dbReference type="Pfam" id="PF03465">
    <property type="entry name" value="eRF1_3"/>
    <property type="match status" value="1"/>
</dbReference>
<dbReference type="InterPro" id="IPR029064">
    <property type="entry name" value="Ribosomal_eL30-like_sf"/>
</dbReference>
<dbReference type="Gene3D" id="3.30.420.60">
    <property type="entry name" value="eRF1 domain 2"/>
    <property type="match status" value="1"/>
</dbReference>
<keyword evidence="6" id="KW-0479">Metal-binding</keyword>
<dbReference type="FunFam" id="3.30.420.60:FF:000004">
    <property type="entry name" value="Protein DOM34 homolog"/>
    <property type="match status" value="1"/>
</dbReference>
<dbReference type="SMART" id="SM01194">
    <property type="entry name" value="eRF1_1"/>
    <property type="match status" value="1"/>
</dbReference>
<evidence type="ECO:0000256" key="7">
    <source>
        <dbReference type="ARBA" id="ARBA00022776"/>
    </source>
</evidence>
<comment type="subcellular location">
    <subcellularLocation>
        <location evidence="2">Cytoplasm</location>
    </subcellularLocation>
</comment>
<dbReference type="InterPro" id="IPR005140">
    <property type="entry name" value="eRF1_Pelota-like_N"/>
</dbReference>
<evidence type="ECO:0000256" key="6">
    <source>
        <dbReference type="ARBA" id="ARBA00022723"/>
    </source>
</evidence>
<dbReference type="SUPFAM" id="SSF159065">
    <property type="entry name" value="Dom34/Pelota N-terminal domain-like"/>
    <property type="match status" value="1"/>
</dbReference>
<dbReference type="Pfam" id="PF26356">
    <property type="entry name" value="Pelota_N"/>
    <property type="match status" value="1"/>
</dbReference>
<dbReference type="FunFam" id="2.30.30.870:FF:000001">
    <property type="entry name" value="Protein pelota homolog"/>
    <property type="match status" value="1"/>
</dbReference>
<dbReference type="GO" id="GO:0070966">
    <property type="term" value="P:nuclear-transcribed mRNA catabolic process, no-go decay"/>
    <property type="evidence" value="ECO:0007669"/>
    <property type="project" value="InterPro"/>
</dbReference>
<dbReference type="InterPro" id="IPR005141">
    <property type="entry name" value="eRF1_2"/>
</dbReference>
<dbReference type="GO" id="GO:0071025">
    <property type="term" value="P:RNA surveillance"/>
    <property type="evidence" value="ECO:0007669"/>
    <property type="project" value="InterPro"/>
</dbReference>
<evidence type="ECO:0000313" key="11">
    <source>
        <dbReference type="EMBL" id="PWI76126.1"/>
    </source>
</evidence>
<keyword evidence="9" id="KW-0131">Cell cycle</keyword>
<dbReference type="GO" id="GO:1990533">
    <property type="term" value="C:Dom34-Hbs1 complex"/>
    <property type="evidence" value="ECO:0007669"/>
    <property type="project" value="UniProtKB-ARBA"/>
</dbReference>
<dbReference type="Gene3D" id="3.30.1330.30">
    <property type="match status" value="1"/>
</dbReference>
<dbReference type="GO" id="GO:0046872">
    <property type="term" value="F:metal ion binding"/>
    <property type="evidence" value="ECO:0007669"/>
    <property type="project" value="UniProtKB-KW"/>
</dbReference>
<evidence type="ECO:0000256" key="8">
    <source>
        <dbReference type="ARBA" id="ARBA00023254"/>
    </source>
</evidence>
<evidence type="ECO:0000256" key="3">
    <source>
        <dbReference type="ARBA" id="ARBA00009504"/>
    </source>
</evidence>